<reference evidence="11" key="1">
    <citation type="submission" date="2025-08" db="UniProtKB">
        <authorList>
            <consortium name="RefSeq"/>
        </authorList>
    </citation>
    <scope>IDENTIFICATION</scope>
    <source>
        <tissue evidence="11">Tentacle</tissue>
    </source>
</reference>
<dbReference type="GeneID" id="116295321"/>
<dbReference type="GO" id="GO:0090575">
    <property type="term" value="C:RNA polymerase II transcription regulator complex"/>
    <property type="evidence" value="ECO:0007669"/>
    <property type="project" value="TreeGrafter"/>
</dbReference>
<feature type="region of interest" description="Disordered" evidence="8">
    <location>
        <begin position="1254"/>
        <end position="1275"/>
    </location>
</feature>
<dbReference type="GO" id="GO:0003677">
    <property type="term" value="F:DNA binding"/>
    <property type="evidence" value="ECO:0007669"/>
    <property type="project" value="UniProtKB-KW"/>
</dbReference>
<evidence type="ECO:0000313" key="11">
    <source>
        <dbReference type="RefSeq" id="XP_031558966.1"/>
    </source>
</evidence>
<keyword evidence="4" id="KW-0010">Activator</keyword>
<accession>A0A6P8HU83</accession>
<dbReference type="GO" id="GO:0045944">
    <property type="term" value="P:positive regulation of transcription by RNA polymerase II"/>
    <property type="evidence" value="ECO:0007669"/>
    <property type="project" value="TreeGrafter"/>
</dbReference>
<keyword evidence="5" id="KW-0804">Transcription</keyword>
<dbReference type="Pfam" id="PF00010">
    <property type="entry name" value="HLH"/>
    <property type="match status" value="1"/>
</dbReference>
<dbReference type="Gene3D" id="4.10.280.10">
    <property type="entry name" value="Helix-loop-helix DNA-binding domain"/>
    <property type="match status" value="1"/>
</dbReference>
<evidence type="ECO:0000256" key="1">
    <source>
        <dbReference type="ARBA" id="ARBA00007628"/>
    </source>
</evidence>
<keyword evidence="2" id="KW-0805">Transcription regulation</keyword>
<feature type="compositionally biased region" description="Low complexity" evidence="8">
    <location>
        <begin position="798"/>
        <end position="825"/>
    </location>
</feature>
<protein>
    <submittedName>
        <fullName evidence="11">Basic helix-loop-helix domain-containing protein USF3-like</fullName>
    </submittedName>
</protein>
<evidence type="ECO:0000256" key="5">
    <source>
        <dbReference type="ARBA" id="ARBA00023163"/>
    </source>
</evidence>
<feature type="domain" description="BHLH" evidence="9">
    <location>
        <begin position="66"/>
        <end position="117"/>
    </location>
</feature>
<dbReference type="GO" id="GO:0003700">
    <property type="term" value="F:DNA-binding transcription factor activity"/>
    <property type="evidence" value="ECO:0007669"/>
    <property type="project" value="TreeGrafter"/>
</dbReference>
<dbReference type="AlphaFoldDB" id="A0A6P8HU83"/>
<dbReference type="RefSeq" id="XP_031558966.1">
    <property type="nucleotide sequence ID" value="XM_031703106.1"/>
</dbReference>
<evidence type="ECO:0000256" key="8">
    <source>
        <dbReference type="SAM" id="MobiDB-lite"/>
    </source>
</evidence>
<evidence type="ECO:0000313" key="10">
    <source>
        <dbReference type="Proteomes" id="UP000515163"/>
    </source>
</evidence>
<dbReference type="KEGG" id="aten:116295321"/>
<keyword evidence="3" id="KW-0238">DNA-binding</keyword>
<feature type="region of interest" description="Disordered" evidence="8">
    <location>
        <begin position="1012"/>
        <end position="1032"/>
    </location>
</feature>
<feature type="region of interest" description="Disordered" evidence="8">
    <location>
        <begin position="748"/>
        <end position="840"/>
    </location>
</feature>
<evidence type="ECO:0000256" key="6">
    <source>
        <dbReference type="ARBA" id="ARBA00023242"/>
    </source>
</evidence>
<sequence length="1275" mass="135371">MNKPDVVPQSVVEAIINQGFPALAKTTKPIPASVFSYRFASPSNNQTPYYISSDIVLSGGIAQQTRRRIVHNEVERRRKDKINGWITKLAETIPGCLQGKQSKNLVLERAVDYFKEVNNKVAQLEECQQQRNSLVLDNQALKQRLEVLQKQNDKLQELLRKNNINVPENLGCTTSTATQSTQSVTITNEHQPHFSGQLGVSDNTVVTWMTPGKTPMATSSTCISTATEISPSFSQSVKEVLISPSLSIGSSVSTTSPVQQPNYSSYTVSSIMNELPEGVVSLVDSNNTQENVPSSATLTVGVNNTAVNNTASNNSVMSAAVPVAVTNKLNTQTLGSLCVPEGRAIMGSQNCTVQDVEAQGSNGTGTVYLAGSGGIITQGKGTSAPQVVLCQAPKVSGTHGSASINVPKGIFVAPVVTQSSNVLNLSHQAAPVVSNNNIIIRTQGPIVTLGNPAVPSAPATARSISNKPLFSSSLNGISSTEASQKSTLLQPQGVVALNRYVTTVPSTTTNNPVNQGFLPMTINQGVSMATDNVCVLPSNALQPGLVILNTNTAPVVNSIPLTSQALSESASTPSHLITGNLTSGLVTLNVPPKPVGVVTGTPNKILQQPQNLVAVNIPQAALQVNCTTSATTTSYGNALVSLPTSSANFTPSSRTAFVIVRSTQPQQTVHYTIPSQAVSQINYNVGEMRNATTNCVTLMSTRTTPSTVAQPALFQTNTGVLQPPCPFSFNVSSSTGSAISTTTCAQNSQKSFSSSLTNRTSTLVSSQPFTKTPKSVNAKKRPSSRSHSNSKSKKAKQSKSSQQGVSNSTSNLTSTSSTSQVLTSTRNETNEPHRNPNSMDICQHEDMLSIQNFSISSLIPSIDAQTSAKSSSPLNTKLSDNVVRTTGDSTRQVRTSQPASSNQRLSHSIDSLTGRNNVIGQAQNGFQQHQQQSQSNILSFSAESLLGSGDDLVPNIQPITCSNAATHNFNNQNTFSISAFQESANDGTINQTFSNFSAEALISESDLIGISNEPQSSRSNCTQGAQSGKHTHTRTQMFSDFSAESLINSSDLGSGLSYAIDNLISRSDNNDNSIAMVSVNPNLLHTATSSMILPDKMNQSMYSTSIPVTPMLQTSVYPHSTAMPVTPILKNHSLTSNMDYQNTINTTSTDLTSYGTMNMTSFSKYGFSSPQKQQKDIFSYKPNGTVTLTYPTSSVTTSPTFLKHSVDSITASQHNSTSTTGAVAFNSPLTNNVVCPTFNSLFFDQISPQQFPIGGNSHSNNLNKTFQGPTMGSFA</sequence>
<evidence type="ECO:0000259" key="9">
    <source>
        <dbReference type="PROSITE" id="PS50888"/>
    </source>
</evidence>
<feature type="region of interest" description="Disordered" evidence="8">
    <location>
        <begin position="866"/>
        <end position="906"/>
    </location>
</feature>
<feature type="compositionally biased region" description="Basic residues" evidence="8">
    <location>
        <begin position="777"/>
        <end position="797"/>
    </location>
</feature>
<keyword evidence="6" id="KW-0539">Nucleus</keyword>
<comment type="similarity">
    <text evidence="1">Belongs to the MAX family.</text>
</comment>
<dbReference type="SUPFAM" id="SSF47459">
    <property type="entry name" value="HLH, helix-loop-helix DNA-binding domain"/>
    <property type="match status" value="1"/>
</dbReference>
<organism evidence="10 11">
    <name type="scientific">Actinia tenebrosa</name>
    <name type="common">Australian red waratah sea anemone</name>
    <dbReference type="NCBI Taxonomy" id="6105"/>
    <lineage>
        <taxon>Eukaryota</taxon>
        <taxon>Metazoa</taxon>
        <taxon>Cnidaria</taxon>
        <taxon>Anthozoa</taxon>
        <taxon>Hexacorallia</taxon>
        <taxon>Actiniaria</taxon>
        <taxon>Actiniidae</taxon>
        <taxon>Actinia</taxon>
    </lineage>
</organism>
<gene>
    <name evidence="11" type="primary">LOC116295321</name>
</gene>
<evidence type="ECO:0000256" key="4">
    <source>
        <dbReference type="ARBA" id="ARBA00023159"/>
    </source>
</evidence>
<dbReference type="OrthoDB" id="690068at2759"/>
<evidence type="ECO:0000256" key="3">
    <source>
        <dbReference type="ARBA" id="ARBA00023125"/>
    </source>
</evidence>
<evidence type="ECO:0000256" key="2">
    <source>
        <dbReference type="ARBA" id="ARBA00023015"/>
    </source>
</evidence>
<dbReference type="InterPro" id="IPR011598">
    <property type="entry name" value="bHLH_dom"/>
</dbReference>
<dbReference type="GO" id="GO:0046983">
    <property type="term" value="F:protein dimerization activity"/>
    <property type="evidence" value="ECO:0007669"/>
    <property type="project" value="InterPro"/>
</dbReference>
<evidence type="ECO:0000256" key="7">
    <source>
        <dbReference type="SAM" id="Coils"/>
    </source>
</evidence>
<feature type="compositionally biased region" description="Polar residues" evidence="8">
    <location>
        <begin position="748"/>
        <end position="775"/>
    </location>
</feature>
<dbReference type="CDD" id="cd11396">
    <property type="entry name" value="bHLHzip_USF"/>
    <property type="match status" value="1"/>
</dbReference>
<dbReference type="PANTHER" id="PTHR10328:SF3">
    <property type="entry name" value="PROTEIN MAX"/>
    <property type="match status" value="1"/>
</dbReference>
<name>A0A6P8HU83_ACTTE</name>
<dbReference type="Proteomes" id="UP000515163">
    <property type="component" value="Unplaced"/>
</dbReference>
<dbReference type="InterPro" id="IPR036638">
    <property type="entry name" value="HLH_DNA-bd_sf"/>
</dbReference>
<dbReference type="SMART" id="SM00353">
    <property type="entry name" value="HLH"/>
    <property type="match status" value="1"/>
</dbReference>
<proteinExistence type="inferred from homology"/>
<dbReference type="PROSITE" id="PS50888">
    <property type="entry name" value="BHLH"/>
    <property type="match status" value="1"/>
</dbReference>
<feature type="coiled-coil region" evidence="7">
    <location>
        <begin position="124"/>
        <end position="165"/>
    </location>
</feature>
<dbReference type="PANTHER" id="PTHR10328">
    <property type="entry name" value="PROTEIN MAX MYC-ASSOCIATED FACTOR X"/>
    <property type="match status" value="1"/>
</dbReference>
<keyword evidence="10" id="KW-1185">Reference proteome</keyword>
<dbReference type="InParanoid" id="A0A6P8HU83"/>
<keyword evidence="7" id="KW-0175">Coiled coil</keyword>